<comment type="catalytic activity">
    <reaction evidence="6 8">
        <text>[(1-&gt;4)-alpha-D-galacturonosyl methyl ester](n) + n H2O = [(1-&gt;4)-alpha-D-galacturonosyl](n) + n methanol + n H(+)</text>
        <dbReference type="Rhea" id="RHEA:22380"/>
        <dbReference type="Rhea" id="RHEA-COMP:14570"/>
        <dbReference type="Rhea" id="RHEA-COMP:14573"/>
        <dbReference type="ChEBI" id="CHEBI:15377"/>
        <dbReference type="ChEBI" id="CHEBI:15378"/>
        <dbReference type="ChEBI" id="CHEBI:17790"/>
        <dbReference type="ChEBI" id="CHEBI:140522"/>
        <dbReference type="ChEBI" id="CHEBI:140523"/>
        <dbReference type="EC" id="3.1.1.11"/>
    </reaction>
</comment>
<gene>
    <name evidence="10" type="ORF">L1049_021087</name>
</gene>
<sequence length="308" mass="33739">MWFGETLIAISTLLALLSYGDWMLCKAAPAPISKTINVNPSGQPGSYPTIQGAIDAGVPINNTQWILIQVAPGFYRNTTIVASDATYTLLNATLIAEANDFMAKHLTFKNTYNHQADGSMIRPAVAALVGGDRNSFYDCGFIGVQDTLYDRMGRHLFKNCYIEGSVDFIFGDATTSFENCNIEVNAAGVITAQNRISQDEGTGFVFKLGSVSGVGPTTLGRAYGPYSRVLYYKVQLSNNVAPEGWDAWNYKGHENDLTYAEEDCTGPGADTSRRVPWEKKLNNEELQRLIGPSFFNGDGWVEKQPNIP</sequence>
<evidence type="ECO:0000256" key="6">
    <source>
        <dbReference type="ARBA" id="ARBA00047928"/>
    </source>
</evidence>
<feature type="active site" evidence="7">
    <location>
        <position position="167"/>
    </location>
</feature>
<dbReference type="EC" id="3.1.1.11" evidence="3 8"/>
<dbReference type="GO" id="GO:0045490">
    <property type="term" value="P:pectin catabolic process"/>
    <property type="evidence" value="ECO:0007669"/>
    <property type="project" value="UniProtKB-UniRule"/>
</dbReference>
<evidence type="ECO:0000259" key="9">
    <source>
        <dbReference type="Pfam" id="PF01095"/>
    </source>
</evidence>
<evidence type="ECO:0000256" key="1">
    <source>
        <dbReference type="ARBA" id="ARBA00005184"/>
    </source>
</evidence>
<keyword evidence="4 8" id="KW-0378">Hydrolase</keyword>
<dbReference type="InterPro" id="IPR012334">
    <property type="entry name" value="Pectin_lyas_fold"/>
</dbReference>
<dbReference type="Pfam" id="PF01095">
    <property type="entry name" value="Pectinesterase"/>
    <property type="match status" value="1"/>
</dbReference>
<name>A0AAP0SDL7_LIQFO</name>
<dbReference type="Gene3D" id="2.160.20.10">
    <property type="entry name" value="Single-stranded right-handed beta-helix, Pectin lyase-like"/>
    <property type="match status" value="1"/>
</dbReference>
<organism evidence="10 11">
    <name type="scientific">Liquidambar formosana</name>
    <name type="common">Formosan gum</name>
    <dbReference type="NCBI Taxonomy" id="63359"/>
    <lineage>
        <taxon>Eukaryota</taxon>
        <taxon>Viridiplantae</taxon>
        <taxon>Streptophyta</taxon>
        <taxon>Embryophyta</taxon>
        <taxon>Tracheophyta</taxon>
        <taxon>Spermatophyta</taxon>
        <taxon>Magnoliopsida</taxon>
        <taxon>eudicotyledons</taxon>
        <taxon>Gunneridae</taxon>
        <taxon>Pentapetalae</taxon>
        <taxon>Saxifragales</taxon>
        <taxon>Altingiaceae</taxon>
        <taxon>Liquidambar</taxon>
    </lineage>
</organism>
<evidence type="ECO:0000256" key="8">
    <source>
        <dbReference type="RuleBase" id="RU000589"/>
    </source>
</evidence>
<dbReference type="InterPro" id="IPR033131">
    <property type="entry name" value="Pectinesterase_Asp_AS"/>
</dbReference>
<protein>
    <recommendedName>
        <fullName evidence="3 8">Pectinesterase</fullName>
        <ecNumber evidence="3 8">3.1.1.11</ecNumber>
    </recommendedName>
</protein>
<evidence type="ECO:0000313" key="11">
    <source>
        <dbReference type="Proteomes" id="UP001415857"/>
    </source>
</evidence>
<comment type="caution">
    <text evidence="10">The sequence shown here is derived from an EMBL/GenBank/DDBJ whole genome shotgun (WGS) entry which is preliminary data.</text>
</comment>
<comment type="pathway">
    <text evidence="1 8">Glycan metabolism; pectin degradation; 2-dehydro-3-deoxy-D-gluconate from pectin: step 1/5.</text>
</comment>
<dbReference type="AlphaFoldDB" id="A0AAP0SDL7"/>
<dbReference type="Proteomes" id="UP001415857">
    <property type="component" value="Unassembled WGS sequence"/>
</dbReference>
<keyword evidence="11" id="KW-1185">Reference proteome</keyword>
<feature type="chain" id="PRO_5042667170" description="Pectinesterase" evidence="8">
    <location>
        <begin position="28"/>
        <end position="308"/>
    </location>
</feature>
<evidence type="ECO:0000313" key="10">
    <source>
        <dbReference type="EMBL" id="KAK9293102.1"/>
    </source>
</evidence>
<evidence type="ECO:0000256" key="5">
    <source>
        <dbReference type="ARBA" id="ARBA00023085"/>
    </source>
</evidence>
<accession>A0AAP0SDL7</accession>
<dbReference type="SUPFAM" id="SSF51126">
    <property type="entry name" value="Pectin lyase-like"/>
    <property type="match status" value="1"/>
</dbReference>
<dbReference type="InterPro" id="IPR011050">
    <property type="entry name" value="Pectin_lyase_fold/virulence"/>
</dbReference>
<dbReference type="PROSITE" id="PS00503">
    <property type="entry name" value="PECTINESTERASE_2"/>
    <property type="match status" value="1"/>
</dbReference>
<feature type="domain" description="Pectinesterase catalytic" evidence="9">
    <location>
        <begin position="57"/>
        <end position="288"/>
    </location>
</feature>
<proteinExistence type="inferred from homology"/>
<evidence type="ECO:0000256" key="7">
    <source>
        <dbReference type="PROSITE-ProRule" id="PRU10040"/>
    </source>
</evidence>
<keyword evidence="8" id="KW-0732">Signal</keyword>
<reference evidence="10 11" key="1">
    <citation type="journal article" date="2024" name="Plant J.">
        <title>Genome sequences and population genomics reveal climatic adaptation and genomic divergence between two closely related sweetgum species.</title>
        <authorList>
            <person name="Xu W.Q."/>
            <person name="Ren C.Q."/>
            <person name="Zhang X.Y."/>
            <person name="Comes H.P."/>
            <person name="Liu X.H."/>
            <person name="Li Y.G."/>
            <person name="Kettle C.J."/>
            <person name="Jalonen R."/>
            <person name="Gaisberger H."/>
            <person name="Ma Y.Z."/>
            <person name="Qiu Y.X."/>
        </authorList>
    </citation>
    <scope>NUCLEOTIDE SEQUENCE [LARGE SCALE GENOMIC DNA]</scope>
    <source>
        <strain evidence="10">Hangzhou</strain>
    </source>
</reference>
<evidence type="ECO:0000256" key="3">
    <source>
        <dbReference type="ARBA" id="ARBA00013229"/>
    </source>
</evidence>
<comment type="similarity">
    <text evidence="2">Belongs to the pectinesterase family.</text>
</comment>
<dbReference type="PANTHER" id="PTHR31321">
    <property type="entry name" value="ACYL-COA THIOESTER HYDROLASE YBHC-RELATED"/>
    <property type="match status" value="1"/>
</dbReference>
<dbReference type="EMBL" id="JBBPBK010000001">
    <property type="protein sequence ID" value="KAK9293102.1"/>
    <property type="molecule type" value="Genomic_DNA"/>
</dbReference>
<evidence type="ECO:0000256" key="2">
    <source>
        <dbReference type="ARBA" id="ARBA00008891"/>
    </source>
</evidence>
<feature type="signal peptide" evidence="8">
    <location>
        <begin position="1"/>
        <end position="27"/>
    </location>
</feature>
<dbReference type="GO" id="GO:0042545">
    <property type="term" value="P:cell wall modification"/>
    <property type="evidence" value="ECO:0007669"/>
    <property type="project" value="UniProtKB-UniRule"/>
</dbReference>
<dbReference type="GO" id="GO:0030599">
    <property type="term" value="F:pectinesterase activity"/>
    <property type="evidence" value="ECO:0007669"/>
    <property type="project" value="UniProtKB-UniRule"/>
</dbReference>
<dbReference type="InterPro" id="IPR000070">
    <property type="entry name" value="Pectinesterase_cat"/>
</dbReference>
<evidence type="ECO:0000256" key="4">
    <source>
        <dbReference type="ARBA" id="ARBA00022801"/>
    </source>
</evidence>
<keyword evidence="5 8" id="KW-0063">Aspartyl esterase</keyword>
<dbReference type="PANTHER" id="PTHR31321:SF134">
    <property type="entry name" value="PECTINESTERASE"/>
    <property type="match status" value="1"/>
</dbReference>